<reference evidence="6" key="1">
    <citation type="submission" date="2015-09" db="EMBL/GenBank/DDBJ databases">
        <authorList>
            <person name="Fill T.P."/>
            <person name="Baretta J.F."/>
            <person name="de Almeida L.G."/>
            <person name="Rocha M."/>
            <person name="de Souza D.H."/>
            <person name="Malavazi I."/>
            <person name="Cerdeira L.T."/>
            <person name="Hong H."/>
            <person name="Samborskyy M."/>
            <person name="de Vasconcelos A.T."/>
            <person name="Leadlay P."/>
            <person name="Rodrigues-Filho E."/>
        </authorList>
    </citation>
    <scope>NUCLEOTIDE SEQUENCE [LARGE SCALE GENOMIC DNA]</scope>
    <source>
        <strain evidence="6">LaBioMMi 136</strain>
    </source>
</reference>
<accession>A0A1S9RLK7</accession>
<dbReference type="Gene3D" id="1.25.40.20">
    <property type="entry name" value="Ankyrin repeat-containing domain"/>
    <property type="match status" value="1"/>
</dbReference>
<protein>
    <recommendedName>
        <fullName evidence="4">F-box domain-containing protein</fullName>
    </recommendedName>
</protein>
<dbReference type="PROSITE" id="PS50088">
    <property type="entry name" value="ANK_REPEAT"/>
    <property type="match status" value="3"/>
</dbReference>
<dbReference type="SUPFAM" id="SSF48403">
    <property type="entry name" value="Ankyrin repeat"/>
    <property type="match status" value="2"/>
</dbReference>
<dbReference type="PANTHER" id="PTHR24123">
    <property type="entry name" value="ANKYRIN REPEAT-CONTAINING"/>
    <property type="match status" value="1"/>
</dbReference>
<dbReference type="Pfam" id="PF12796">
    <property type="entry name" value="Ank_2"/>
    <property type="match status" value="1"/>
</dbReference>
<dbReference type="AlphaFoldDB" id="A0A1S9RLK7"/>
<dbReference type="SMART" id="SM00248">
    <property type="entry name" value="ANK"/>
    <property type="match status" value="8"/>
</dbReference>
<dbReference type="PRINTS" id="PR01415">
    <property type="entry name" value="ANKYRIN"/>
</dbReference>
<keyword evidence="2 3" id="KW-0040">ANK repeat</keyword>
<sequence>MSLDSLPIEILQQIGEYITSLSTLNAISRANRRFHSIFDPLLYAQDAQRTRGQPASAGGGAAAAVRWAAQHGLMRTIQKSLEGGSEISPRAPWMHIVHDPAGRTVHGVRVNWRFRDPVPPPHPLCLAVEGGHVDIVEFLLDVKGCDVDMIDQQGLSLLEIAVVNGHVQLAEGFLRRGANQLSGRQLAGSRANVGSSPMHLAVLHGKLDMMRLLWEYGWFLLWQSQLELREAFECAITKRNMEAIHALLSYGVRVNIGGPHGKSTGPLELAARLGDAELVELFLNAGARPRYTKSDTECALVQAVMRRDERIASLVISDSTCMQKTMALTLAVEQEDGHFARFLLARGTHPDFDGLEDSDVHLPKGYADTWHFASPLVHAVNAGHAHLVQLLLESGADVNVPFEGFEKRKSSRKTGSVLQLAMELGNKDIVSFLREHGAQEEVQSYGYRGIRLMWEENISPNAGEIRRKRLRRHMGVNSCTGSISS</sequence>
<evidence type="ECO:0000256" key="1">
    <source>
        <dbReference type="ARBA" id="ARBA00022737"/>
    </source>
</evidence>
<name>A0A1S9RLK7_PENBI</name>
<comment type="caution">
    <text evidence="5">The sequence shown here is derived from an EMBL/GenBank/DDBJ whole genome shotgun (WGS) entry which is preliminary data.</text>
</comment>
<dbReference type="Pfam" id="PF00023">
    <property type="entry name" value="Ank"/>
    <property type="match status" value="1"/>
</dbReference>
<feature type="repeat" description="ANK" evidence="3">
    <location>
        <begin position="262"/>
        <end position="294"/>
    </location>
</feature>
<evidence type="ECO:0000259" key="4">
    <source>
        <dbReference type="PROSITE" id="PS50181"/>
    </source>
</evidence>
<organism evidence="5 6">
    <name type="scientific">Penicillium brasilianum</name>
    <dbReference type="NCBI Taxonomy" id="104259"/>
    <lineage>
        <taxon>Eukaryota</taxon>
        <taxon>Fungi</taxon>
        <taxon>Dikarya</taxon>
        <taxon>Ascomycota</taxon>
        <taxon>Pezizomycotina</taxon>
        <taxon>Eurotiomycetes</taxon>
        <taxon>Eurotiomycetidae</taxon>
        <taxon>Eurotiales</taxon>
        <taxon>Aspergillaceae</taxon>
        <taxon>Penicillium</taxon>
    </lineage>
</organism>
<dbReference type="EMBL" id="LJBN01000150">
    <property type="protein sequence ID" value="OOQ86160.1"/>
    <property type="molecule type" value="Genomic_DNA"/>
</dbReference>
<dbReference type="InterPro" id="IPR051165">
    <property type="entry name" value="Multifunctional_ANK_Repeat"/>
</dbReference>
<dbReference type="InterPro" id="IPR036770">
    <property type="entry name" value="Ankyrin_rpt-contain_sf"/>
</dbReference>
<keyword evidence="1" id="KW-0677">Repeat</keyword>
<dbReference type="PANTHER" id="PTHR24123:SF33">
    <property type="entry name" value="PROTEIN HOS4"/>
    <property type="match status" value="1"/>
</dbReference>
<dbReference type="InterPro" id="IPR002110">
    <property type="entry name" value="Ankyrin_rpt"/>
</dbReference>
<evidence type="ECO:0000256" key="2">
    <source>
        <dbReference type="ARBA" id="ARBA00023043"/>
    </source>
</evidence>
<feature type="repeat" description="ANK" evidence="3">
    <location>
        <begin position="371"/>
        <end position="403"/>
    </location>
</feature>
<dbReference type="PROSITE" id="PS50297">
    <property type="entry name" value="ANK_REP_REGION"/>
    <property type="match status" value="2"/>
</dbReference>
<evidence type="ECO:0000313" key="5">
    <source>
        <dbReference type="EMBL" id="OOQ86160.1"/>
    </source>
</evidence>
<dbReference type="InterPro" id="IPR001810">
    <property type="entry name" value="F-box_dom"/>
</dbReference>
<dbReference type="PROSITE" id="PS50181">
    <property type="entry name" value="FBOX"/>
    <property type="match status" value="1"/>
</dbReference>
<evidence type="ECO:0000313" key="6">
    <source>
        <dbReference type="Proteomes" id="UP000190744"/>
    </source>
</evidence>
<dbReference type="Pfam" id="PF13606">
    <property type="entry name" value="Ank_3"/>
    <property type="match status" value="1"/>
</dbReference>
<dbReference type="Proteomes" id="UP000190744">
    <property type="component" value="Unassembled WGS sequence"/>
</dbReference>
<evidence type="ECO:0000256" key="3">
    <source>
        <dbReference type="PROSITE-ProRule" id="PRU00023"/>
    </source>
</evidence>
<feature type="repeat" description="ANK" evidence="3">
    <location>
        <begin position="193"/>
        <end position="217"/>
    </location>
</feature>
<gene>
    <name evidence="5" type="ORF">PEBR_22595</name>
</gene>
<proteinExistence type="predicted"/>
<feature type="domain" description="F-box" evidence="4">
    <location>
        <begin position="1"/>
        <end position="46"/>
    </location>
</feature>